<organism evidence="4 5">
    <name type="scientific">Ralstonia solanacearum</name>
    <name type="common">Pseudomonas solanacearum</name>
    <dbReference type="NCBI Taxonomy" id="305"/>
    <lineage>
        <taxon>Bacteria</taxon>
        <taxon>Pseudomonadati</taxon>
        <taxon>Pseudomonadota</taxon>
        <taxon>Betaproteobacteria</taxon>
        <taxon>Burkholderiales</taxon>
        <taxon>Burkholderiaceae</taxon>
        <taxon>Ralstonia</taxon>
        <taxon>Ralstonia solanacearum species complex</taxon>
    </lineage>
</organism>
<keyword evidence="1" id="KW-0521">NADP</keyword>
<evidence type="ECO:0000256" key="2">
    <source>
        <dbReference type="ARBA" id="ARBA00023002"/>
    </source>
</evidence>
<dbReference type="InterPro" id="IPR051034">
    <property type="entry name" value="Mito_Enoyl-ACP_Reductase"/>
</dbReference>
<dbReference type="PANTHER" id="PTHR43981">
    <property type="entry name" value="ENOYL-[ACYL-CARRIER-PROTEIN] REDUCTASE, MITOCHONDRIAL"/>
    <property type="match status" value="1"/>
</dbReference>
<keyword evidence="2" id="KW-0560">Oxidoreductase</keyword>
<dbReference type="GO" id="GO:0006631">
    <property type="term" value="P:fatty acid metabolic process"/>
    <property type="evidence" value="ECO:0007669"/>
    <property type="project" value="TreeGrafter"/>
</dbReference>
<dbReference type="GO" id="GO:0016491">
    <property type="term" value="F:oxidoreductase activity"/>
    <property type="evidence" value="ECO:0007669"/>
    <property type="project" value="UniProtKB-KW"/>
</dbReference>
<dbReference type="Pfam" id="PF00107">
    <property type="entry name" value="ADH_zinc_N"/>
    <property type="match status" value="1"/>
</dbReference>
<dbReference type="EMBL" id="CP051169">
    <property type="protein sequence ID" value="QOK95231.1"/>
    <property type="molecule type" value="Genomic_DNA"/>
</dbReference>
<dbReference type="InterPro" id="IPR036291">
    <property type="entry name" value="NAD(P)-bd_dom_sf"/>
</dbReference>
<evidence type="ECO:0000313" key="4">
    <source>
        <dbReference type="EMBL" id="QOK95231.1"/>
    </source>
</evidence>
<evidence type="ECO:0000313" key="5">
    <source>
        <dbReference type="Proteomes" id="UP000593970"/>
    </source>
</evidence>
<accession>A0AA92JYR0</accession>
<evidence type="ECO:0000259" key="3">
    <source>
        <dbReference type="Pfam" id="PF00107"/>
    </source>
</evidence>
<dbReference type="SUPFAM" id="SSF51735">
    <property type="entry name" value="NAD(P)-binding Rossmann-fold domains"/>
    <property type="match status" value="1"/>
</dbReference>
<protein>
    <submittedName>
        <fullName evidence="4">Zinc-binding dehydrogenase</fullName>
    </submittedName>
</protein>
<dbReference type="InterPro" id="IPR013149">
    <property type="entry name" value="ADH-like_C"/>
</dbReference>
<dbReference type="AlphaFoldDB" id="A0AA92JYR0"/>
<dbReference type="Proteomes" id="UP000593970">
    <property type="component" value="Chromosome"/>
</dbReference>
<proteinExistence type="predicted"/>
<dbReference type="PANTHER" id="PTHR43981:SF2">
    <property type="entry name" value="ENOYL-[ACYL-CARRIER-PROTEIN] REDUCTASE, MITOCHONDRIAL"/>
    <property type="match status" value="1"/>
</dbReference>
<gene>
    <name evidence="4" type="ORF">HF909_01410</name>
</gene>
<sequence>MAADSHAGIASPLLVTAAGSSVGRNVIALAQMRGAKVVAVVRSDAGAAILAQSLSGIPIVSTERQGWPAAVAAACGQAPSVVIDPIGGEMTAQFVELLADGGTLLTYGGLDARPSMISTIAMTVRQLTVKGVNAPGWLASTLPAQRSSDLADLFEMTRRAPQNFAEFRAFPINEAIEALSAAQATPRRGATILTSGA</sequence>
<dbReference type="Gene3D" id="3.90.180.10">
    <property type="entry name" value="Medium-chain alcohol dehydrogenases, catalytic domain"/>
    <property type="match status" value="1"/>
</dbReference>
<evidence type="ECO:0000256" key="1">
    <source>
        <dbReference type="ARBA" id="ARBA00022857"/>
    </source>
</evidence>
<dbReference type="Gene3D" id="3.40.50.720">
    <property type="entry name" value="NAD(P)-binding Rossmann-like Domain"/>
    <property type="match status" value="1"/>
</dbReference>
<name>A0AA92JYR0_RALSL</name>
<reference evidence="5" key="1">
    <citation type="submission" date="2020-04" db="EMBL/GenBank/DDBJ databases">
        <title>Ralstonia solanacearum UW576, UW763, UW773, and UW774.</title>
        <authorList>
            <person name="Steidl O."/>
            <person name="Truchon A."/>
            <person name="Allen C."/>
        </authorList>
    </citation>
    <scope>NUCLEOTIDE SEQUENCE [LARGE SCALE GENOMIC DNA]</scope>
    <source>
        <strain evidence="5">UW774</strain>
    </source>
</reference>
<feature type="domain" description="Alcohol dehydrogenase-like C-terminal" evidence="3">
    <location>
        <begin position="22"/>
        <end position="135"/>
    </location>
</feature>